<accession>A0ABU5L840</accession>
<dbReference type="RefSeq" id="WP_322497769.1">
    <property type="nucleotide sequence ID" value="NZ_JARGYT010000035.1"/>
</dbReference>
<dbReference type="InterPro" id="IPR022369">
    <property type="entry name" value="Integral_membrane_TerC_rswitch"/>
</dbReference>
<proteinExistence type="inferred from homology"/>
<gene>
    <name evidence="7" type="ORF">Cyrtocomes_00672</name>
</gene>
<comment type="caution">
    <text evidence="7">The sequence shown here is derived from an EMBL/GenBank/DDBJ whole genome shotgun (WGS) entry which is preliminary data.</text>
</comment>
<dbReference type="InterPro" id="IPR005496">
    <property type="entry name" value="Integral_membrane_TerC"/>
</dbReference>
<name>A0ABU5L840_9RICK</name>
<keyword evidence="8" id="KW-1185">Reference proteome</keyword>
<evidence type="ECO:0000313" key="8">
    <source>
        <dbReference type="Proteomes" id="UP001293791"/>
    </source>
</evidence>
<comment type="similarity">
    <text evidence="2">Belongs to the TerC family.</text>
</comment>
<evidence type="ECO:0000256" key="2">
    <source>
        <dbReference type="ARBA" id="ARBA00007511"/>
    </source>
</evidence>
<sequence>MSLHYGYVAFLFFFAFLIFLDFSVSNKVKGGSISYRVSAIITAACFTIAMIFALGIYLFSSKEDSLLFITGYLIEFSLSIDNIFIFILIFQKFNINDKAQRRVLTIGILSAIVLRFFAISFGIGILEKMSWLFYAFGLILIYGGISIIKDRGTSDKKELGKFTDSLIRKFFRITDSESDKFIVRKKGKLYFTNLFIALILIEKSDIIFAADSIPVILSITNDVFIVFTSNMFAILGMRSMYFLVSNFSKKFIYIRYGLAVILIYMGIKMIFARLGFVFFPLLSIAVIAFSFIIPICISLKNGCSVKKDVSN</sequence>
<feature type="transmembrane region" description="Helical" evidence="6">
    <location>
        <begin position="251"/>
        <end position="271"/>
    </location>
</feature>
<comment type="subcellular location">
    <subcellularLocation>
        <location evidence="1">Membrane</location>
        <topology evidence="1">Multi-pass membrane protein</topology>
    </subcellularLocation>
</comment>
<dbReference type="PANTHER" id="PTHR30238">
    <property type="entry name" value="MEMBRANE BOUND PREDICTED REDOX MODULATOR"/>
    <property type="match status" value="1"/>
</dbReference>
<feature type="transmembrane region" description="Helical" evidence="6">
    <location>
        <begin position="194"/>
        <end position="217"/>
    </location>
</feature>
<feature type="transmembrane region" description="Helical" evidence="6">
    <location>
        <begin position="6"/>
        <end position="25"/>
    </location>
</feature>
<keyword evidence="3 6" id="KW-0812">Transmembrane</keyword>
<evidence type="ECO:0000256" key="1">
    <source>
        <dbReference type="ARBA" id="ARBA00004141"/>
    </source>
</evidence>
<evidence type="ECO:0000256" key="4">
    <source>
        <dbReference type="ARBA" id="ARBA00022989"/>
    </source>
</evidence>
<feature type="transmembrane region" description="Helical" evidence="6">
    <location>
        <begin position="131"/>
        <end position="148"/>
    </location>
</feature>
<keyword evidence="4 6" id="KW-1133">Transmembrane helix</keyword>
<keyword evidence="5 6" id="KW-0472">Membrane</keyword>
<feature type="transmembrane region" description="Helical" evidence="6">
    <location>
        <begin position="66"/>
        <end position="90"/>
    </location>
</feature>
<feature type="transmembrane region" description="Helical" evidence="6">
    <location>
        <begin position="223"/>
        <end position="244"/>
    </location>
</feature>
<dbReference type="PANTHER" id="PTHR30238:SF0">
    <property type="entry name" value="THYLAKOID MEMBRANE PROTEIN TERC, CHLOROPLASTIC"/>
    <property type="match status" value="1"/>
</dbReference>
<feature type="transmembrane region" description="Helical" evidence="6">
    <location>
        <begin position="277"/>
        <end position="297"/>
    </location>
</feature>
<reference evidence="7 8" key="1">
    <citation type="submission" date="2023-02" db="EMBL/GenBank/DDBJ databases">
        <title>Host association and intracellularity evolved multiple times independently in the Rickettsiales.</title>
        <authorList>
            <person name="Castelli M."/>
            <person name="Nardi T."/>
            <person name="Gammuto L."/>
            <person name="Bellinzona G."/>
            <person name="Sabaneyeva E."/>
            <person name="Potekhin A."/>
            <person name="Serra V."/>
            <person name="Petroni G."/>
            <person name="Sassera D."/>
        </authorList>
    </citation>
    <scope>NUCLEOTIDE SEQUENCE [LARGE SCALE GENOMIC DNA]</scope>
    <source>
        <strain evidence="7 8">BOD18</strain>
    </source>
</reference>
<dbReference type="Pfam" id="PF03741">
    <property type="entry name" value="TerC"/>
    <property type="match status" value="1"/>
</dbReference>
<feature type="transmembrane region" description="Helical" evidence="6">
    <location>
        <begin position="102"/>
        <end position="125"/>
    </location>
</feature>
<evidence type="ECO:0000256" key="5">
    <source>
        <dbReference type="ARBA" id="ARBA00023136"/>
    </source>
</evidence>
<organism evidence="7 8">
    <name type="scientific">Candidatus Cyrtobacter comes</name>
    <dbReference type="NCBI Taxonomy" id="675776"/>
    <lineage>
        <taxon>Bacteria</taxon>
        <taxon>Pseudomonadati</taxon>
        <taxon>Pseudomonadota</taxon>
        <taxon>Alphaproteobacteria</taxon>
        <taxon>Rickettsiales</taxon>
        <taxon>Candidatus Midichloriaceae</taxon>
        <taxon>Candidatus Cyrtobacter</taxon>
    </lineage>
</organism>
<feature type="transmembrane region" description="Helical" evidence="6">
    <location>
        <begin position="37"/>
        <end position="60"/>
    </location>
</feature>
<protein>
    <submittedName>
        <fullName evidence="7">TerC family protein</fullName>
    </submittedName>
</protein>
<dbReference type="Proteomes" id="UP001293791">
    <property type="component" value="Unassembled WGS sequence"/>
</dbReference>
<dbReference type="EMBL" id="JARGYT010000035">
    <property type="protein sequence ID" value="MDZ5762293.1"/>
    <property type="molecule type" value="Genomic_DNA"/>
</dbReference>
<evidence type="ECO:0000256" key="3">
    <source>
        <dbReference type="ARBA" id="ARBA00022692"/>
    </source>
</evidence>
<evidence type="ECO:0000313" key="7">
    <source>
        <dbReference type="EMBL" id="MDZ5762293.1"/>
    </source>
</evidence>
<evidence type="ECO:0000256" key="6">
    <source>
        <dbReference type="SAM" id="Phobius"/>
    </source>
</evidence>
<dbReference type="NCBIfam" id="TIGR03718">
    <property type="entry name" value="R_switched_Alx"/>
    <property type="match status" value="1"/>
</dbReference>